<evidence type="ECO:0000313" key="3">
    <source>
        <dbReference type="Proteomes" id="UP001280121"/>
    </source>
</evidence>
<name>A0AAE0CJ92_9ROSI</name>
<feature type="region of interest" description="Disordered" evidence="1">
    <location>
        <begin position="1"/>
        <end position="20"/>
    </location>
</feature>
<reference evidence="2" key="1">
    <citation type="journal article" date="2023" name="Plant J.">
        <title>Genome sequences and population genomics provide insights into the demographic history, inbreeding, and mutation load of two 'living fossil' tree species of Dipteronia.</title>
        <authorList>
            <person name="Feng Y."/>
            <person name="Comes H.P."/>
            <person name="Chen J."/>
            <person name="Zhu S."/>
            <person name="Lu R."/>
            <person name="Zhang X."/>
            <person name="Li P."/>
            <person name="Qiu J."/>
            <person name="Olsen K.M."/>
            <person name="Qiu Y."/>
        </authorList>
    </citation>
    <scope>NUCLEOTIDE SEQUENCE</scope>
    <source>
        <strain evidence="2">KIB01</strain>
    </source>
</reference>
<comment type="caution">
    <text evidence="2">The sequence shown here is derived from an EMBL/GenBank/DDBJ whole genome shotgun (WGS) entry which is preliminary data.</text>
</comment>
<sequence length="67" mass="7794">MSEMRPIAHRKLKEKPPRPNICTVSRAISRHQEDPHMKRKVLKLSESSNKIKGKLLILMKSTSNELF</sequence>
<accession>A0AAE0CJ92</accession>
<evidence type="ECO:0000313" key="2">
    <source>
        <dbReference type="EMBL" id="KAK2653170.1"/>
    </source>
</evidence>
<proteinExistence type="predicted"/>
<dbReference type="Proteomes" id="UP001280121">
    <property type="component" value="Unassembled WGS sequence"/>
</dbReference>
<organism evidence="2 3">
    <name type="scientific">Dipteronia dyeriana</name>
    <dbReference type="NCBI Taxonomy" id="168575"/>
    <lineage>
        <taxon>Eukaryota</taxon>
        <taxon>Viridiplantae</taxon>
        <taxon>Streptophyta</taxon>
        <taxon>Embryophyta</taxon>
        <taxon>Tracheophyta</taxon>
        <taxon>Spermatophyta</taxon>
        <taxon>Magnoliopsida</taxon>
        <taxon>eudicotyledons</taxon>
        <taxon>Gunneridae</taxon>
        <taxon>Pentapetalae</taxon>
        <taxon>rosids</taxon>
        <taxon>malvids</taxon>
        <taxon>Sapindales</taxon>
        <taxon>Sapindaceae</taxon>
        <taxon>Hippocastanoideae</taxon>
        <taxon>Acereae</taxon>
        <taxon>Dipteronia</taxon>
    </lineage>
</organism>
<protein>
    <submittedName>
        <fullName evidence="2">Uncharacterized protein</fullName>
    </submittedName>
</protein>
<evidence type="ECO:0000256" key="1">
    <source>
        <dbReference type="SAM" id="MobiDB-lite"/>
    </source>
</evidence>
<dbReference type="AlphaFoldDB" id="A0AAE0CJ92"/>
<keyword evidence="3" id="KW-1185">Reference proteome</keyword>
<dbReference type="EMBL" id="JANJYI010000004">
    <property type="protein sequence ID" value="KAK2653170.1"/>
    <property type="molecule type" value="Genomic_DNA"/>
</dbReference>
<gene>
    <name evidence="2" type="ORF">Ddye_013026</name>
</gene>